<name>A0A1I4FKW3_9PROT</name>
<organism evidence="3 4">
    <name type="scientific">Nitrosomonas aestuarii</name>
    <dbReference type="NCBI Taxonomy" id="52441"/>
    <lineage>
        <taxon>Bacteria</taxon>
        <taxon>Pseudomonadati</taxon>
        <taxon>Pseudomonadota</taxon>
        <taxon>Betaproteobacteria</taxon>
        <taxon>Nitrosomonadales</taxon>
        <taxon>Nitrosomonadaceae</taxon>
        <taxon>Nitrosomonas</taxon>
    </lineage>
</organism>
<dbReference type="PRINTS" id="PR00040">
    <property type="entry name" value="HTHMERR"/>
</dbReference>
<dbReference type="SUPFAM" id="SSF46955">
    <property type="entry name" value="Putative DNA-binding domain"/>
    <property type="match status" value="1"/>
</dbReference>
<sequence>MLIGELAEKANVSVDTIRYYERESLIKPVSVRDSGYREFDERSVDTILFVVRAKDLGFSLKEICTLLRLKNDPDTTCGKVKVLAEKKITDVVAKIKNLQAIKKDLATLISKCTDTAASIDQCPIVGSLDKKEKEI</sequence>
<dbReference type="CDD" id="cd04770">
    <property type="entry name" value="HTH_HMRTR"/>
    <property type="match status" value="1"/>
</dbReference>
<proteinExistence type="predicted"/>
<evidence type="ECO:0000256" key="1">
    <source>
        <dbReference type="ARBA" id="ARBA00023125"/>
    </source>
</evidence>
<dbReference type="InterPro" id="IPR009061">
    <property type="entry name" value="DNA-bd_dom_put_sf"/>
</dbReference>
<keyword evidence="1" id="KW-0238">DNA-binding</keyword>
<evidence type="ECO:0000313" key="3">
    <source>
        <dbReference type="EMBL" id="SFL17567.1"/>
    </source>
</evidence>
<accession>A0A1I4FKW3</accession>
<dbReference type="PANTHER" id="PTHR30204:SF92">
    <property type="entry name" value="HTH-TYPE TRANSCRIPTIONAL REGULATOR ZNTR"/>
    <property type="match status" value="1"/>
</dbReference>
<evidence type="ECO:0000259" key="2">
    <source>
        <dbReference type="PROSITE" id="PS50937"/>
    </source>
</evidence>
<dbReference type="OrthoDB" id="9802944at2"/>
<evidence type="ECO:0000313" key="4">
    <source>
        <dbReference type="Proteomes" id="UP000199533"/>
    </source>
</evidence>
<dbReference type="InterPro" id="IPR000551">
    <property type="entry name" value="MerR-type_HTH_dom"/>
</dbReference>
<dbReference type="InterPro" id="IPR047057">
    <property type="entry name" value="MerR_fam"/>
</dbReference>
<gene>
    <name evidence="3" type="ORF">SAMN05216302_103812</name>
</gene>
<reference evidence="4" key="1">
    <citation type="submission" date="2016-10" db="EMBL/GenBank/DDBJ databases">
        <authorList>
            <person name="Varghese N."/>
            <person name="Submissions S."/>
        </authorList>
    </citation>
    <scope>NUCLEOTIDE SEQUENCE [LARGE SCALE GENOMIC DNA]</scope>
    <source>
        <strain evidence="4">Nm69</strain>
    </source>
</reference>
<dbReference type="Pfam" id="PF13411">
    <property type="entry name" value="MerR_1"/>
    <property type="match status" value="1"/>
</dbReference>
<dbReference type="RefSeq" id="WP_090702472.1">
    <property type="nucleotide sequence ID" value="NZ_FOSP01000038.1"/>
</dbReference>
<dbReference type="SMART" id="SM00422">
    <property type="entry name" value="HTH_MERR"/>
    <property type="match status" value="1"/>
</dbReference>
<keyword evidence="4" id="KW-1185">Reference proteome</keyword>
<dbReference type="AlphaFoldDB" id="A0A1I4FKW3"/>
<dbReference type="PROSITE" id="PS50937">
    <property type="entry name" value="HTH_MERR_2"/>
    <property type="match status" value="1"/>
</dbReference>
<dbReference type="Proteomes" id="UP000199533">
    <property type="component" value="Unassembled WGS sequence"/>
</dbReference>
<dbReference type="EMBL" id="FOSP01000038">
    <property type="protein sequence ID" value="SFL17567.1"/>
    <property type="molecule type" value="Genomic_DNA"/>
</dbReference>
<dbReference type="GO" id="GO:0003677">
    <property type="term" value="F:DNA binding"/>
    <property type="evidence" value="ECO:0007669"/>
    <property type="project" value="UniProtKB-KW"/>
</dbReference>
<dbReference type="PANTHER" id="PTHR30204">
    <property type="entry name" value="REDOX-CYCLING DRUG-SENSING TRANSCRIPTIONAL ACTIVATOR SOXR"/>
    <property type="match status" value="1"/>
</dbReference>
<dbReference type="STRING" id="52441.SAMN05216302_103812"/>
<dbReference type="GO" id="GO:0003700">
    <property type="term" value="F:DNA-binding transcription factor activity"/>
    <property type="evidence" value="ECO:0007669"/>
    <property type="project" value="InterPro"/>
</dbReference>
<protein>
    <submittedName>
        <fullName evidence="3">MerR family transcriptional regulator, mercuric resistance operon regulatory protein</fullName>
    </submittedName>
</protein>
<feature type="domain" description="HTH merR-type" evidence="2">
    <location>
        <begin position="1"/>
        <end position="69"/>
    </location>
</feature>
<dbReference type="Gene3D" id="1.10.1660.10">
    <property type="match status" value="1"/>
</dbReference>